<dbReference type="EMBL" id="ABEU02000002">
    <property type="protein sequence ID" value="PNR60507.1"/>
    <property type="molecule type" value="Genomic_DNA"/>
</dbReference>
<reference evidence="1 3" key="1">
    <citation type="journal article" date="2008" name="Science">
        <title>The Physcomitrella genome reveals evolutionary insights into the conquest of land by plants.</title>
        <authorList>
            <person name="Rensing S."/>
            <person name="Lang D."/>
            <person name="Zimmer A."/>
            <person name="Terry A."/>
            <person name="Salamov A."/>
            <person name="Shapiro H."/>
            <person name="Nishiyama T."/>
            <person name="Perroud P.-F."/>
            <person name="Lindquist E."/>
            <person name="Kamisugi Y."/>
            <person name="Tanahashi T."/>
            <person name="Sakakibara K."/>
            <person name="Fujita T."/>
            <person name="Oishi K."/>
            <person name="Shin-I T."/>
            <person name="Kuroki Y."/>
            <person name="Toyoda A."/>
            <person name="Suzuki Y."/>
            <person name="Hashimoto A."/>
            <person name="Yamaguchi K."/>
            <person name="Sugano A."/>
            <person name="Kohara Y."/>
            <person name="Fujiyama A."/>
            <person name="Anterola A."/>
            <person name="Aoki S."/>
            <person name="Ashton N."/>
            <person name="Barbazuk W.B."/>
            <person name="Barker E."/>
            <person name="Bennetzen J."/>
            <person name="Bezanilla M."/>
            <person name="Blankenship R."/>
            <person name="Cho S.H."/>
            <person name="Dutcher S."/>
            <person name="Estelle M."/>
            <person name="Fawcett J.A."/>
            <person name="Gundlach H."/>
            <person name="Hanada K."/>
            <person name="Heyl A."/>
            <person name="Hicks K.A."/>
            <person name="Hugh J."/>
            <person name="Lohr M."/>
            <person name="Mayer K."/>
            <person name="Melkozernov A."/>
            <person name="Murata T."/>
            <person name="Nelson D."/>
            <person name="Pils B."/>
            <person name="Prigge M."/>
            <person name="Reiss B."/>
            <person name="Renner T."/>
            <person name="Rombauts S."/>
            <person name="Rushton P."/>
            <person name="Sanderfoot A."/>
            <person name="Schween G."/>
            <person name="Shiu S.-H."/>
            <person name="Stueber K."/>
            <person name="Theodoulou F.L."/>
            <person name="Tu H."/>
            <person name="Van de Peer Y."/>
            <person name="Verrier P.J."/>
            <person name="Waters E."/>
            <person name="Wood A."/>
            <person name="Yang L."/>
            <person name="Cove D."/>
            <person name="Cuming A."/>
            <person name="Hasebe M."/>
            <person name="Lucas S."/>
            <person name="Mishler D.B."/>
            <person name="Reski R."/>
            <person name="Grigoriev I."/>
            <person name="Quatrano R.S."/>
            <person name="Boore J.L."/>
        </authorList>
    </citation>
    <scope>NUCLEOTIDE SEQUENCE [LARGE SCALE GENOMIC DNA]</scope>
    <source>
        <strain evidence="2 3">cv. Gransden 2004</strain>
    </source>
</reference>
<dbReference type="EnsemblPlants" id="Pp3c2_28060V3.2">
    <property type="protein sequence ID" value="PAC:32937522.CDS.1"/>
    <property type="gene ID" value="Pp3c2_28060"/>
</dbReference>
<dbReference type="PaxDb" id="3218-PP1S22_265V6.1"/>
<name>A0A2K1L3A1_PHYPA</name>
<dbReference type="Gramene" id="Pp3c2_28060V3.1">
    <property type="protein sequence ID" value="PAC:32937521.CDS.1"/>
    <property type="gene ID" value="Pp3c2_28060"/>
</dbReference>
<evidence type="ECO:0000313" key="3">
    <source>
        <dbReference type="Proteomes" id="UP000006727"/>
    </source>
</evidence>
<protein>
    <submittedName>
        <fullName evidence="1 2">Uncharacterized protein</fullName>
    </submittedName>
</protein>
<dbReference type="AlphaFoldDB" id="A0A2K1L3A1"/>
<reference evidence="1 3" key="2">
    <citation type="journal article" date="2018" name="Plant J.">
        <title>The Physcomitrella patens chromosome-scale assembly reveals moss genome structure and evolution.</title>
        <authorList>
            <person name="Lang D."/>
            <person name="Ullrich K.K."/>
            <person name="Murat F."/>
            <person name="Fuchs J."/>
            <person name="Jenkins J."/>
            <person name="Haas F.B."/>
            <person name="Piednoel M."/>
            <person name="Gundlach H."/>
            <person name="Van Bel M."/>
            <person name="Meyberg R."/>
            <person name="Vives C."/>
            <person name="Morata J."/>
            <person name="Symeonidi A."/>
            <person name="Hiss M."/>
            <person name="Muchero W."/>
            <person name="Kamisugi Y."/>
            <person name="Saleh O."/>
            <person name="Blanc G."/>
            <person name="Decker E.L."/>
            <person name="van Gessel N."/>
            <person name="Grimwood J."/>
            <person name="Hayes R.D."/>
            <person name="Graham S.W."/>
            <person name="Gunter L.E."/>
            <person name="McDaniel S.F."/>
            <person name="Hoernstein S.N.W."/>
            <person name="Larsson A."/>
            <person name="Li F.W."/>
            <person name="Perroud P.F."/>
            <person name="Phillips J."/>
            <person name="Ranjan P."/>
            <person name="Rokshar D.S."/>
            <person name="Rothfels C.J."/>
            <person name="Schneider L."/>
            <person name="Shu S."/>
            <person name="Stevenson D.W."/>
            <person name="Thummler F."/>
            <person name="Tillich M."/>
            <person name="Villarreal Aguilar J.C."/>
            <person name="Widiez T."/>
            <person name="Wong G.K."/>
            <person name="Wymore A."/>
            <person name="Zhang Y."/>
            <person name="Zimmer A.D."/>
            <person name="Quatrano R.S."/>
            <person name="Mayer K.F.X."/>
            <person name="Goodstein D."/>
            <person name="Casacuberta J.M."/>
            <person name="Vandepoele K."/>
            <person name="Reski R."/>
            <person name="Cuming A.C."/>
            <person name="Tuskan G.A."/>
            <person name="Maumus F."/>
            <person name="Salse J."/>
            <person name="Schmutz J."/>
            <person name="Rensing S.A."/>
        </authorList>
    </citation>
    <scope>NUCLEOTIDE SEQUENCE [LARGE SCALE GENOMIC DNA]</scope>
    <source>
        <strain evidence="2 3">cv. Gransden 2004</strain>
    </source>
</reference>
<keyword evidence="3" id="KW-1185">Reference proteome</keyword>
<gene>
    <name evidence="1" type="ORF">PHYPA_003300</name>
</gene>
<proteinExistence type="predicted"/>
<evidence type="ECO:0000313" key="2">
    <source>
        <dbReference type="EnsemblPlants" id="PAC:32937521.CDS.1"/>
    </source>
</evidence>
<reference evidence="2" key="3">
    <citation type="submission" date="2020-12" db="UniProtKB">
        <authorList>
            <consortium name="EnsemblPlants"/>
        </authorList>
    </citation>
    <scope>IDENTIFICATION</scope>
</reference>
<dbReference type="Gramene" id="Pp3c2_28060V3.2">
    <property type="protein sequence ID" value="PAC:32937522.CDS.1"/>
    <property type="gene ID" value="Pp3c2_28060"/>
</dbReference>
<dbReference type="Proteomes" id="UP000006727">
    <property type="component" value="Chromosome 2"/>
</dbReference>
<dbReference type="InParanoid" id="A0A2K1L3A1"/>
<sequence length="146" mass="16636">MFTDDENLCVHWSDSSAPVHLKLAPFRTLPQIRIYITQDAAAKVSKHFRRILLFWQKLMPIISSASDREKLDSKSIPLREGVASPTSDLYTTRPTIVCLQAFPIFPFEDILLCSQIGRKIISDFGNYHPIYTGLVLPNLTAAMRRM</sequence>
<dbReference type="EnsemblPlants" id="Pp3c2_28060V3.1">
    <property type="protein sequence ID" value="PAC:32937521.CDS.1"/>
    <property type="gene ID" value="Pp3c2_28060"/>
</dbReference>
<accession>A0A2K1L3A1</accession>
<evidence type="ECO:0000313" key="1">
    <source>
        <dbReference type="EMBL" id="PNR60507.1"/>
    </source>
</evidence>
<organism evidence="1">
    <name type="scientific">Physcomitrium patens</name>
    <name type="common">Spreading-leaved earth moss</name>
    <name type="synonym">Physcomitrella patens</name>
    <dbReference type="NCBI Taxonomy" id="3218"/>
    <lineage>
        <taxon>Eukaryota</taxon>
        <taxon>Viridiplantae</taxon>
        <taxon>Streptophyta</taxon>
        <taxon>Embryophyta</taxon>
        <taxon>Bryophyta</taxon>
        <taxon>Bryophytina</taxon>
        <taxon>Bryopsida</taxon>
        <taxon>Funariidae</taxon>
        <taxon>Funariales</taxon>
        <taxon>Funariaceae</taxon>
        <taxon>Physcomitrium</taxon>
    </lineage>
</organism>